<keyword evidence="5" id="KW-0547">Nucleotide-binding</keyword>
<keyword evidence="21" id="KW-1185">Reference proteome</keyword>
<dbReference type="EMBL" id="VSIY01000004">
    <property type="protein sequence ID" value="TYB81961.1"/>
    <property type="molecule type" value="Genomic_DNA"/>
</dbReference>
<evidence type="ECO:0000256" key="1">
    <source>
        <dbReference type="ARBA" id="ARBA00001946"/>
    </source>
</evidence>
<dbReference type="CDD" id="cd18794">
    <property type="entry name" value="SF2_C_RecQ"/>
    <property type="match status" value="1"/>
</dbReference>
<evidence type="ECO:0000256" key="16">
    <source>
        <dbReference type="NCBIfam" id="TIGR01389"/>
    </source>
</evidence>
<evidence type="ECO:0000256" key="5">
    <source>
        <dbReference type="ARBA" id="ARBA00022741"/>
    </source>
</evidence>
<evidence type="ECO:0000256" key="6">
    <source>
        <dbReference type="ARBA" id="ARBA00022763"/>
    </source>
</evidence>
<dbReference type="NCBIfam" id="TIGR00614">
    <property type="entry name" value="recQ_fam"/>
    <property type="match status" value="1"/>
</dbReference>
<dbReference type="GO" id="GO:0043138">
    <property type="term" value="F:3'-5' DNA helicase activity"/>
    <property type="evidence" value="ECO:0007669"/>
    <property type="project" value="UniProtKB-EC"/>
</dbReference>
<dbReference type="AlphaFoldDB" id="A0A5D0RMQ7"/>
<dbReference type="InterPro" id="IPR002121">
    <property type="entry name" value="HRDC_dom"/>
</dbReference>
<dbReference type="Pfam" id="PF16124">
    <property type="entry name" value="RecQ_Zn_bind"/>
    <property type="match status" value="1"/>
</dbReference>
<feature type="domain" description="HRDC" evidence="17">
    <location>
        <begin position="520"/>
        <end position="600"/>
    </location>
</feature>
<dbReference type="InterPro" id="IPR027417">
    <property type="entry name" value="P-loop_NTPase"/>
</dbReference>
<dbReference type="Pfam" id="PF09382">
    <property type="entry name" value="RQC"/>
    <property type="match status" value="1"/>
</dbReference>
<dbReference type="Pfam" id="PF00271">
    <property type="entry name" value="Helicase_C"/>
    <property type="match status" value="1"/>
</dbReference>
<dbReference type="InterPro" id="IPR044876">
    <property type="entry name" value="HRDC_dom_sf"/>
</dbReference>
<evidence type="ECO:0000256" key="12">
    <source>
        <dbReference type="ARBA" id="ARBA00023172"/>
    </source>
</evidence>
<feature type="domain" description="Helicase C-terminal" evidence="19">
    <location>
        <begin position="214"/>
        <end position="364"/>
    </location>
</feature>
<evidence type="ECO:0000256" key="8">
    <source>
        <dbReference type="ARBA" id="ARBA00022806"/>
    </source>
</evidence>
<dbReference type="SMART" id="SM00956">
    <property type="entry name" value="RQC"/>
    <property type="match status" value="1"/>
</dbReference>
<dbReference type="SUPFAM" id="SSF52540">
    <property type="entry name" value="P-loop containing nucleoside triphosphate hydrolases"/>
    <property type="match status" value="1"/>
</dbReference>
<dbReference type="InterPro" id="IPR036388">
    <property type="entry name" value="WH-like_DNA-bd_sf"/>
</dbReference>
<dbReference type="GO" id="GO:0009432">
    <property type="term" value="P:SOS response"/>
    <property type="evidence" value="ECO:0007669"/>
    <property type="project" value="UniProtKB-UniRule"/>
</dbReference>
<comment type="similarity">
    <text evidence="3">Belongs to the helicase family. RecQ subfamily.</text>
</comment>
<sequence length="683" mass="74040">MPRDTDLLKSVFGFDAFRPGQAEIVEAVTAGENTLAIMPTGGGKSLCFQLPALIRDGVTVVISPLIALMRDQVRALKAVGVEAGALTSGNTDDETDAVFAAIAEGRLKLLYMAPERLASGGTLNLLKRAGTTLIAVDEAHCVSQWGHDFRPDYLRIGALRRALDVPLAAFTATADAETRDEITEKLFDGTAPRTFLRGFDRPNIHLAFAVKDSPRSQILNFAAARKGQSGIVYSATRAKTETLARALEDAGHTATHYHAGMEAEARREVERRFQQQDGLIVVATVAFGMGIDKPDIRWVAHADLPKSIEAYYQEIGRAGRDGAPADTLTLFGPDDIRLRRSQIDEGLAPEDRRTADHGRLNALLGLAEAQGCRRQALLRYFGEDAAPCGNCDTCDTPPEVFDATIDVMKALSAALRTGESFGAGHLIDVLTGTQTDKIRDRGHDKLPTWGVGQDMPRRQWQAVFRQIMGLDFLRPDPARHGALRVTEKAHPVLRGEDPVTLRRDSIARAKSRPVVRALVADEDAPLLSALKAKRRALAEAQRVPAYVVFNDRTLIEMAETRPATLDAMAGITGVGAKKLESYGRAFLEVIAGEQADMHPSRRRLAGSDAGPLYDRLQAAQVRLARGEDGTGKPLSLTPSVLRQIAERRPTDATALARIPGMTEAKTDRFGDAFLAILTDTGDA</sequence>
<dbReference type="GO" id="GO:0016787">
    <property type="term" value="F:hydrolase activity"/>
    <property type="evidence" value="ECO:0007669"/>
    <property type="project" value="UniProtKB-KW"/>
</dbReference>
<dbReference type="GO" id="GO:0043590">
    <property type="term" value="C:bacterial nucleoid"/>
    <property type="evidence" value="ECO:0007669"/>
    <property type="project" value="TreeGrafter"/>
</dbReference>
<keyword evidence="10" id="KW-0067">ATP-binding</keyword>
<evidence type="ECO:0000256" key="4">
    <source>
        <dbReference type="ARBA" id="ARBA00022723"/>
    </source>
</evidence>
<keyword evidence="11" id="KW-0238">DNA-binding</keyword>
<comment type="cofactor">
    <cofactor evidence="2">
        <name>Zn(2+)</name>
        <dbReference type="ChEBI" id="CHEBI:29105"/>
    </cofactor>
</comment>
<evidence type="ECO:0000259" key="18">
    <source>
        <dbReference type="PROSITE" id="PS51192"/>
    </source>
</evidence>
<evidence type="ECO:0000256" key="2">
    <source>
        <dbReference type="ARBA" id="ARBA00001947"/>
    </source>
</evidence>
<dbReference type="InterPro" id="IPR004589">
    <property type="entry name" value="DNA_helicase_ATP-dep_RecQ"/>
</dbReference>
<feature type="domain" description="HRDC" evidence="17">
    <location>
        <begin position="606"/>
        <end position="683"/>
    </location>
</feature>
<dbReference type="InterPro" id="IPR006293">
    <property type="entry name" value="DNA_helicase_ATP-dep_RecQ_bac"/>
</dbReference>
<keyword evidence="14" id="KW-0413">Isomerase</keyword>
<dbReference type="GO" id="GO:0006260">
    <property type="term" value="P:DNA replication"/>
    <property type="evidence" value="ECO:0007669"/>
    <property type="project" value="InterPro"/>
</dbReference>
<dbReference type="Gene3D" id="1.10.10.10">
    <property type="entry name" value="Winged helix-like DNA-binding domain superfamily/Winged helix DNA-binding domain"/>
    <property type="match status" value="1"/>
</dbReference>
<dbReference type="GO" id="GO:0046872">
    <property type="term" value="F:metal ion binding"/>
    <property type="evidence" value="ECO:0007669"/>
    <property type="project" value="UniProtKB-KW"/>
</dbReference>
<dbReference type="InterPro" id="IPR032284">
    <property type="entry name" value="RecQ_Zn-bd"/>
</dbReference>
<dbReference type="PROSITE" id="PS50967">
    <property type="entry name" value="HRDC"/>
    <property type="match status" value="2"/>
</dbReference>
<organism evidence="20 21">
    <name type="scientific">Maritimibacter fusiformis</name>
    <dbReference type="NCBI Taxonomy" id="2603819"/>
    <lineage>
        <taxon>Bacteria</taxon>
        <taxon>Pseudomonadati</taxon>
        <taxon>Pseudomonadota</taxon>
        <taxon>Alphaproteobacteria</taxon>
        <taxon>Rhodobacterales</taxon>
        <taxon>Roseobacteraceae</taxon>
        <taxon>Maritimibacter</taxon>
    </lineage>
</organism>
<dbReference type="EC" id="5.6.2.4" evidence="16"/>
<keyword evidence="13" id="KW-0234">DNA repair</keyword>
<dbReference type="InterPro" id="IPR036390">
    <property type="entry name" value="WH_DNA-bd_sf"/>
</dbReference>
<dbReference type="PROSITE" id="PS51194">
    <property type="entry name" value="HELICASE_CTER"/>
    <property type="match status" value="1"/>
</dbReference>
<evidence type="ECO:0000256" key="11">
    <source>
        <dbReference type="ARBA" id="ARBA00023125"/>
    </source>
</evidence>
<dbReference type="SUPFAM" id="SSF46785">
    <property type="entry name" value="Winged helix' DNA-binding domain"/>
    <property type="match status" value="1"/>
</dbReference>
<comment type="catalytic activity">
    <reaction evidence="15">
        <text>Couples ATP hydrolysis with the unwinding of duplex DNA by translocating in the 3'-5' direction.</text>
        <dbReference type="EC" id="5.6.2.4"/>
    </reaction>
</comment>
<reference evidence="20 21" key="1">
    <citation type="submission" date="2019-08" db="EMBL/GenBank/DDBJ databases">
        <title>Identification of a novel species of the genus Boseongicola.</title>
        <authorList>
            <person name="Zhang X.-Q."/>
        </authorList>
    </citation>
    <scope>NUCLEOTIDE SEQUENCE [LARGE SCALE GENOMIC DNA]</scope>
    <source>
        <strain evidence="20 21">HY14</strain>
    </source>
</reference>
<keyword evidence="9" id="KW-0862">Zinc</keyword>
<evidence type="ECO:0000313" key="21">
    <source>
        <dbReference type="Proteomes" id="UP000322080"/>
    </source>
</evidence>
<keyword evidence="12" id="KW-0233">DNA recombination</keyword>
<dbReference type="InterPro" id="IPR018982">
    <property type="entry name" value="RQC_domain"/>
</dbReference>
<dbReference type="InterPro" id="IPR011545">
    <property type="entry name" value="DEAD/DEAH_box_helicase_dom"/>
</dbReference>
<dbReference type="PANTHER" id="PTHR13710:SF105">
    <property type="entry name" value="ATP-DEPENDENT DNA HELICASE Q1"/>
    <property type="match status" value="1"/>
</dbReference>
<accession>A0A5D0RMQ7</accession>
<feature type="domain" description="Helicase ATP-binding" evidence="18">
    <location>
        <begin position="25"/>
        <end position="192"/>
    </location>
</feature>
<dbReference type="GO" id="GO:0009378">
    <property type="term" value="F:four-way junction helicase activity"/>
    <property type="evidence" value="ECO:0007669"/>
    <property type="project" value="TreeGrafter"/>
</dbReference>
<dbReference type="Gene3D" id="1.10.150.80">
    <property type="entry name" value="HRDC domain"/>
    <property type="match status" value="2"/>
</dbReference>
<evidence type="ECO:0000259" key="17">
    <source>
        <dbReference type="PROSITE" id="PS50967"/>
    </source>
</evidence>
<dbReference type="RefSeq" id="WP_148376563.1">
    <property type="nucleotide sequence ID" value="NZ_VSIY01000004.1"/>
</dbReference>
<keyword evidence="8 20" id="KW-0347">Helicase</keyword>
<evidence type="ECO:0000313" key="20">
    <source>
        <dbReference type="EMBL" id="TYB81961.1"/>
    </source>
</evidence>
<dbReference type="Proteomes" id="UP000322080">
    <property type="component" value="Unassembled WGS sequence"/>
</dbReference>
<evidence type="ECO:0000256" key="3">
    <source>
        <dbReference type="ARBA" id="ARBA00005446"/>
    </source>
</evidence>
<evidence type="ECO:0000256" key="10">
    <source>
        <dbReference type="ARBA" id="ARBA00022840"/>
    </source>
</evidence>
<dbReference type="SMART" id="SM00341">
    <property type="entry name" value="HRDC"/>
    <property type="match status" value="2"/>
</dbReference>
<name>A0A5D0RMQ7_9RHOB</name>
<dbReference type="SMART" id="SM00490">
    <property type="entry name" value="HELICc"/>
    <property type="match status" value="1"/>
</dbReference>
<comment type="caution">
    <text evidence="20">The sequence shown here is derived from an EMBL/GenBank/DDBJ whole genome shotgun (WGS) entry which is preliminary data.</text>
</comment>
<dbReference type="Gene3D" id="3.40.50.300">
    <property type="entry name" value="P-loop containing nucleotide triphosphate hydrolases"/>
    <property type="match status" value="2"/>
</dbReference>
<dbReference type="PROSITE" id="PS51192">
    <property type="entry name" value="HELICASE_ATP_BIND_1"/>
    <property type="match status" value="1"/>
</dbReference>
<keyword evidence="6" id="KW-0227">DNA damage</keyword>
<evidence type="ECO:0000259" key="19">
    <source>
        <dbReference type="PROSITE" id="PS51194"/>
    </source>
</evidence>
<evidence type="ECO:0000256" key="14">
    <source>
        <dbReference type="ARBA" id="ARBA00023235"/>
    </source>
</evidence>
<evidence type="ECO:0000256" key="9">
    <source>
        <dbReference type="ARBA" id="ARBA00022833"/>
    </source>
</evidence>
<gene>
    <name evidence="20" type="primary">recQ</name>
    <name evidence="20" type="ORF">FVF75_04275</name>
</gene>
<dbReference type="GO" id="GO:0006281">
    <property type="term" value="P:DNA repair"/>
    <property type="evidence" value="ECO:0007669"/>
    <property type="project" value="UniProtKB-KW"/>
</dbReference>
<protein>
    <recommendedName>
        <fullName evidence="16">DNA helicase RecQ</fullName>
        <ecNumber evidence="16">5.6.2.4</ecNumber>
    </recommendedName>
</protein>
<comment type="cofactor">
    <cofactor evidence="1">
        <name>Mg(2+)</name>
        <dbReference type="ChEBI" id="CHEBI:18420"/>
    </cofactor>
</comment>
<dbReference type="CDD" id="cd17920">
    <property type="entry name" value="DEXHc_RecQ"/>
    <property type="match status" value="1"/>
</dbReference>
<dbReference type="SMART" id="SM00487">
    <property type="entry name" value="DEXDc"/>
    <property type="match status" value="1"/>
</dbReference>
<evidence type="ECO:0000256" key="7">
    <source>
        <dbReference type="ARBA" id="ARBA00022801"/>
    </source>
</evidence>
<dbReference type="Pfam" id="PF00270">
    <property type="entry name" value="DEAD"/>
    <property type="match status" value="1"/>
</dbReference>
<proteinExistence type="inferred from homology"/>
<keyword evidence="7 20" id="KW-0378">Hydrolase</keyword>
<dbReference type="GO" id="GO:0003677">
    <property type="term" value="F:DNA binding"/>
    <property type="evidence" value="ECO:0007669"/>
    <property type="project" value="UniProtKB-KW"/>
</dbReference>
<dbReference type="GO" id="GO:0005524">
    <property type="term" value="F:ATP binding"/>
    <property type="evidence" value="ECO:0007669"/>
    <property type="project" value="UniProtKB-KW"/>
</dbReference>
<dbReference type="InterPro" id="IPR014001">
    <property type="entry name" value="Helicase_ATP-bd"/>
</dbReference>
<dbReference type="FunFam" id="3.40.50.300:FF:001389">
    <property type="entry name" value="ATP-dependent DNA helicase RecQ"/>
    <property type="match status" value="1"/>
</dbReference>
<dbReference type="InterPro" id="IPR010997">
    <property type="entry name" value="HRDC-like_sf"/>
</dbReference>
<dbReference type="Pfam" id="PF00570">
    <property type="entry name" value="HRDC"/>
    <property type="match status" value="2"/>
</dbReference>
<dbReference type="PANTHER" id="PTHR13710">
    <property type="entry name" value="DNA HELICASE RECQ FAMILY MEMBER"/>
    <property type="match status" value="1"/>
</dbReference>
<dbReference type="GO" id="GO:0005737">
    <property type="term" value="C:cytoplasm"/>
    <property type="evidence" value="ECO:0007669"/>
    <property type="project" value="TreeGrafter"/>
</dbReference>
<dbReference type="InterPro" id="IPR001650">
    <property type="entry name" value="Helicase_C-like"/>
</dbReference>
<dbReference type="NCBIfam" id="TIGR01389">
    <property type="entry name" value="recQ"/>
    <property type="match status" value="1"/>
</dbReference>
<evidence type="ECO:0000256" key="13">
    <source>
        <dbReference type="ARBA" id="ARBA00023204"/>
    </source>
</evidence>
<dbReference type="GO" id="GO:0030894">
    <property type="term" value="C:replisome"/>
    <property type="evidence" value="ECO:0007669"/>
    <property type="project" value="TreeGrafter"/>
</dbReference>
<dbReference type="SUPFAM" id="SSF47819">
    <property type="entry name" value="HRDC-like"/>
    <property type="match status" value="2"/>
</dbReference>
<evidence type="ECO:0000256" key="15">
    <source>
        <dbReference type="ARBA" id="ARBA00034617"/>
    </source>
</evidence>
<keyword evidence="4" id="KW-0479">Metal-binding</keyword>
<dbReference type="GO" id="GO:0006310">
    <property type="term" value="P:DNA recombination"/>
    <property type="evidence" value="ECO:0007669"/>
    <property type="project" value="UniProtKB-UniRule"/>
</dbReference>